<dbReference type="UniPathway" id="UPA00031">
    <property type="reaction ID" value="UER00006"/>
</dbReference>
<comment type="function">
    <text evidence="15 16">Catalyzes the condensation of ATP and 5-phosphoribose 1-diphosphate to form N'-(5'-phosphoribosyl)-ATP (PR-ATP). Has a crucial role in the pathway because the rate of histidine biosynthesis seems to be controlled primarily by regulation of HisG enzymatic activity.</text>
</comment>
<dbReference type="InterPro" id="IPR018198">
    <property type="entry name" value="ATP_PRibTrfase_CS"/>
</dbReference>
<comment type="catalytic activity">
    <reaction evidence="1 16">
        <text>1-(5-phospho-beta-D-ribosyl)-ATP + diphosphate = 5-phospho-alpha-D-ribose 1-diphosphate + ATP</text>
        <dbReference type="Rhea" id="RHEA:18473"/>
        <dbReference type="ChEBI" id="CHEBI:30616"/>
        <dbReference type="ChEBI" id="CHEBI:33019"/>
        <dbReference type="ChEBI" id="CHEBI:58017"/>
        <dbReference type="ChEBI" id="CHEBI:73183"/>
        <dbReference type="EC" id="2.4.2.17"/>
    </reaction>
</comment>
<comment type="domain">
    <text evidence="16">Lacks the C-terminal regulatory region which is replaced by HisZ.</text>
</comment>
<evidence type="ECO:0000256" key="9">
    <source>
        <dbReference type="ARBA" id="ARBA00022605"/>
    </source>
</evidence>
<evidence type="ECO:0000256" key="7">
    <source>
        <dbReference type="ARBA" id="ARBA00020998"/>
    </source>
</evidence>
<evidence type="ECO:0000256" key="2">
    <source>
        <dbReference type="ARBA" id="ARBA00004496"/>
    </source>
</evidence>
<evidence type="ECO:0000256" key="5">
    <source>
        <dbReference type="ARBA" id="ARBA00011496"/>
    </source>
</evidence>
<reference evidence="19 21" key="2">
    <citation type="submission" date="2018-08" db="EMBL/GenBank/DDBJ databases">
        <title>A genome reference for cultivated species of the human gut microbiota.</title>
        <authorList>
            <person name="Zou Y."/>
            <person name="Xue W."/>
            <person name="Luo G."/>
        </authorList>
    </citation>
    <scope>NUCLEOTIDE SEQUENCE [LARGE SCALE GENOMIC DNA]</scope>
    <source>
        <strain evidence="19 21">TF05-12AC</strain>
    </source>
</reference>
<proteinExistence type="inferred from homology"/>
<keyword evidence="10 16" id="KW-0328">Glycosyltransferase</keyword>
<evidence type="ECO:0000313" key="21">
    <source>
        <dbReference type="Proteomes" id="UP000260828"/>
    </source>
</evidence>
<dbReference type="GeneID" id="72465483"/>
<evidence type="ECO:0000256" key="15">
    <source>
        <dbReference type="ARBA" id="ARBA00024861"/>
    </source>
</evidence>
<organism evidence="18 20">
    <name type="scientific">Anaerotruncus colihominis</name>
    <dbReference type="NCBI Taxonomy" id="169435"/>
    <lineage>
        <taxon>Bacteria</taxon>
        <taxon>Bacillati</taxon>
        <taxon>Bacillota</taxon>
        <taxon>Clostridia</taxon>
        <taxon>Eubacteriales</taxon>
        <taxon>Oscillospiraceae</taxon>
        <taxon>Anaerotruncus</taxon>
    </lineage>
</organism>
<comment type="pathway">
    <text evidence="3 16">Amino-acid biosynthesis; L-histidine biosynthesis; L-histidine from 5-phospho-alpha-D-ribose 1-diphosphate: step 1/9.</text>
</comment>
<evidence type="ECO:0000313" key="20">
    <source>
        <dbReference type="Proteomes" id="UP000095765"/>
    </source>
</evidence>
<evidence type="ECO:0000256" key="12">
    <source>
        <dbReference type="ARBA" id="ARBA00022741"/>
    </source>
</evidence>
<dbReference type="GO" id="GO:0005737">
    <property type="term" value="C:cytoplasm"/>
    <property type="evidence" value="ECO:0007669"/>
    <property type="project" value="UniProtKB-SubCell"/>
</dbReference>
<keyword evidence="8 16" id="KW-0963">Cytoplasm</keyword>
<dbReference type="FunFam" id="3.40.190.10:FF:000008">
    <property type="entry name" value="ATP phosphoribosyltransferase"/>
    <property type="match status" value="1"/>
</dbReference>
<dbReference type="EC" id="2.4.2.17" evidence="6 16"/>
<dbReference type="HAMAP" id="MF_01018">
    <property type="entry name" value="HisG_Short"/>
    <property type="match status" value="1"/>
</dbReference>
<dbReference type="InterPro" id="IPR024893">
    <property type="entry name" value="ATP_PRibTrfase_HisG_short"/>
</dbReference>
<dbReference type="FunFam" id="3.40.190.10:FF:000011">
    <property type="entry name" value="ATP phosphoribosyltransferase"/>
    <property type="match status" value="1"/>
</dbReference>
<keyword evidence="14 16" id="KW-0368">Histidine biosynthesis</keyword>
<sequence>MMKPIRIALTKGRLEKDSIAMFERLGYDCTAVREKGRRLILPIANANMEVVLAKAADVATYVENGVCDIGIVGKDTIMEMGGTFYEVADLGFGRCRFALAVPEGVDFYAGYHTRCVASKYVNVARAFFERKNMDVNFVKIEGSVELAPILGLSDAIVDIVETGVTLRENGLVVAEYITDVSARLIVNIASLKLRKAEIEPFISEIEQYLAGEDDA</sequence>
<evidence type="ECO:0000313" key="19">
    <source>
        <dbReference type="EMBL" id="RGE69763.1"/>
    </source>
</evidence>
<comment type="subunit">
    <text evidence="5 16">Heteromultimer composed of HisG and HisZ subunits.</text>
</comment>
<dbReference type="NCBIfam" id="TIGR00070">
    <property type="entry name" value="hisG"/>
    <property type="match status" value="1"/>
</dbReference>
<dbReference type="EMBL" id="QVME01000001">
    <property type="protein sequence ID" value="RGE69763.1"/>
    <property type="molecule type" value="Genomic_DNA"/>
</dbReference>
<dbReference type="GO" id="GO:0000105">
    <property type="term" value="P:L-histidine biosynthetic process"/>
    <property type="evidence" value="ECO:0007669"/>
    <property type="project" value="UniProtKB-UniRule"/>
</dbReference>
<evidence type="ECO:0000256" key="6">
    <source>
        <dbReference type="ARBA" id="ARBA00011946"/>
    </source>
</evidence>
<keyword evidence="13 16" id="KW-0067">ATP-binding</keyword>
<evidence type="ECO:0000256" key="14">
    <source>
        <dbReference type="ARBA" id="ARBA00023102"/>
    </source>
</evidence>
<evidence type="ECO:0000256" key="8">
    <source>
        <dbReference type="ARBA" id="ARBA00022490"/>
    </source>
</evidence>
<dbReference type="InterPro" id="IPR013820">
    <property type="entry name" value="ATP_PRibTrfase_cat"/>
</dbReference>
<protein>
    <recommendedName>
        <fullName evidence="7 16">ATP phosphoribosyltransferase</fullName>
        <shortName evidence="16">ATP-PRT</shortName>
        <shortName evidence="16">ATP-PRTase</shortName>
        <ecNumber evidence="6 16">2.4.2.17</ecNumber>
    </recommendedName>
</protein>
<dbReference type="PANTHER" id="PTHR21403:SF8">
    <property type="entry name" value="ATP PHOSPHORIBOSYLTRANSFERASE"/>
    <property type="match status" value="1"/>
</dbReference>
<dbReference type="SUPFAM" id="SSF53850">
    <property type="entry name" value="Periplasmic binding protein-like II"/>
    <property type="match status" value="1"/>
</dbReference>
<dbReference type="Proteomes" id="UP000260828">
    <property type="component" value="Unassembled WGS sequence"/>
</dbReference>
<dbReference type="EMBL" id="CZBE01000008">
    <property type="protein sequence ID" value="CUP64333.1"/>
    <property type="molecule type" value="Genomic_DNA"/>
</dbReference>
<evidence type="ECO:0000256" key="10">
    <source>
        <dbReference type="ARBA" id="ARBA00022676"/>
    </source>
</evidence>
<dbReference type="GO" id="GO:0005524">
    <property type="term" value="F:ATP binding"/>
    <property type="evidence" value="ECO:0007669"/>
    <property type="project" value="UniProtKB-KW"/>
</dbReference>
<dbReference type="InterPro" id="IPR001348">
    <property type="entry name" value="ATP_PRibTrfase_HisG"/>
</dbReference>
<comment type="subcellular location">
    <subcellularLocation>
        <location evidence="2 16">Cytoplasm</location>
    </subcellularLocation>
</comment>
<dbReference type="CDD" id="cd13595">
    <property type="entry name" value="PBP2_HisGs"/>
    <property type="match status" value="1"/>
</dbReference>
<keyword evidence="9 16" id="KW-0028">Amino-acid biosynthesis</keyword>
<dbReference type="Gene3D" id="3.40.190.10">
    <property type="entry name" value="Periplasmic binding protein-like II"/>
    <property type="match status" value="2"/>
</dbReference>
<accession>A0A174PTG5</accession>
<dbReference type="GO" id="GO:0003879">
    <property type="term" value="F:ATP phosphoribosyltransferase activity"/>
    <property type="evidence" value="ECO:0007669"/>
    <property type="project" value="UniProtKB-UniRule"/>
</dbReference>
<dbReference type="AlphaFoldDB" id="A0A174PTG5"/>
<evidence type="ECO:0000256" key="4">
    <source>
        <dbReference type="ARBA" id="ARBA00009489"/>
    </source>
</evidence>
<evidence type="ECO:0000256" key="11">
    <source>
        <dbReference type="ARBA" id="ARBA00022679"/>
    </source>
</evidence>
<evidence type="ECO:0000259" key="17">
    <source>
        <dbReference type="Pfam" id="PF01634"/>
    </source>
</evidence>
<dbReference type="Pfam" id="PF01634">
    <property type="entry name" value="HisG"/>
    <property type="match status" value="1"/>
</dbReference>
<dbReference type="OrthoDB" id="9801867at2"/>
<evidence type="ECO:0000256" key="16">
    <source>
        <dbReference type="HAMAP-Rule" id="MF_01018"/>
    </source>
</evidence>
<gene>
    <name evidence="16 18" type="primary">hisG</name>
    <name evidence="19" type="ORF">DXC40_01465</name>
    <name evidence="18" type="ORF">ERS852551_01457</name>
</gene>
<reference evidence="18 20" key="1">
    <citation type="submission" date="2015-09" db="EMBL/GenBank/DDBJ databases">
        <authorList>
            <consortium name="Pathogen Informatics"/>
        </authorList>
    </citation>
    <scope>NUCLEOTIDE SEQUENCE [LARGE SCALE GENOMIC DNA]</scope>
    <source>
        <strain evidence="18 20">2789STDY5834939</strain>
    </source>
</reference>
<evidence type="ECO:0000313" key="18">
    <source>
        <dbReference type="EMBL" id="CUP64333.1"/>
    </source>
</evidence>
<dbReference type="PANTHER" id="PTHR21403">
    <property type="entry name" value="ATP PHOSPHORIBOSYLTRANSFERASE ATP-PRTASE"/>
    <property type="match status" value="1"/>
</dbReference>
<feature type="domain" description="ATP phosphoribosyltransferase catalytic" evidence="17">
    <location>
        <begin position="54"/>
        <end position="206"/>
    </location>
</feature>
<evidence type="ECO:0000256" key="3">
    <source>
        <dbReference type="ARBA" id="ARBA00004667"/>
    </source>
</evidence>
<dbReference type="PROSITE" id="PS01316">
    <property type="entry name" value="ATP_P_PHORIBOSYLTR"/>
    <property type="match status" value="1"/>
</dbReference>
<name>A0A174PTG5_9FIRM</name>
<evidence type="ECO:0000256" key="13">
    <source>
        <dbReference type="ARBA" id="ARBA00022840"/>
    </source>
</evidence>
<comment type="similarity">
    <text evidence="4 16">Belongs to the ATP phosphoribosyltransferase family. Short subfamily.</text>
</comment>
<keyword evidence="12 16" id="KW-0547">Nucleotide-binding</keyword>
<dbReference type="RefSeq" id="WP_055244803.1">
    <property type="nucleotide sequence ID" value="NZ_CABIWA010000011.1"/>
</dbReference>
<evidence type="ECO:0000256" key="1">
    <source>
        <dbReference type="ARBA" id="ARBA00000915"/>
    </source>
</evidence>
<dbReference type="Proteomes" id="UP000095765">
    <property type="component" value="Unassembled WGS sequence"/>
</dbReference>
<keyword evidence="11 16" id="KW-0808">Transferase</keyword>